<organism evidence="1">
    <name type="scientific">Oryza barthii</name>
    <dbReference type="NCBI Taxonomy" id="65489"/>
    <lineage>
        <taxon>Eukaryota</taxon>
        <taxon>Viridiplantae</taxon>
        <taxon>Streptophyta</taxon>
        <taxon>Embryophyta</taxon>
        <taxon>Tracheophyta</taxon>
        <taxon>Spermatophyta</taxon>
        <taxon>Magnoliopsida</taxon>
        <taxon>Liliopsida</taxon>
        <taxon>Poales</taxon>
        <taxon>Poaceae</taxon>
        <taxon>BOP clade</taxon>
        <taxon>Oryzoideae</taxon>
        <taxon>Oryzeae</taxon>
        <taxon>Oryzinae</taxon>
        <taxon>Oryza</taxon>
    </lineage>
</organism>
<dbReference type="Gramene" id="OBART12G06990.1">
    <property type="protein sequence ID" value="OBART12G06990.1"/>
    <property type="gene ID" value="OBART12G06990"/>
</dbReference>
<proteinExistence type="predicted"/>
<dbReference type="HOGENOM" id="CLU_2853259_0_0_1"/>
<sequence length="65" mass="7185">MAGKQGGRPSMATEIVKLQPLYASRRGVLGASLQPWVWVLLGFTTNCLTSWPVDRTDIHIEGVKF</sequence>
<keyword evidence="2" id="KW-1185">Reference proteome</keyword>
<accession>A0A0D3HSU3</accession>
<dbReference type="AlphaFoldDB" id="A0A0D3HSU3"/>
<reference evidence="1" key="2">
    <citation type="submission" date="2015-03" db="UniProtKB">
        <authorList>
            <consortium name="EnsemblPlants"/>
        </authorList>
    </citation>
    <scope>IDENTIFICATION</scope>
</reference>
<protein>
    <submittedName>
        <fullName evidence="1">Uncharacterized protein</fullName>
    </submittedName>
</protein>
<reference evidence="1" key="1">
    <citation type="journal article" date="2009" name="Rice">
        <title>De Novo Next Generation Sequencing of Plant Genomes.</title>
        <authorList>
            <person name="Rounsley S."/>
            <person name="Marri P.R."/>
            <person name="Yu Y."/>
            <person name="He R."/>
            <person name="Sisneros N."/>
            <person name="Goicoechea J.L."/>
            <person name="Lee S.J."/>
            <person name="Angelova A."/>
            <person name="Kudrna D."/>
            <person name="Luo M."/>
            <person name="Affourtit J."/>
            <person name="Desany B."/>
            <person name="Knight J."/>
            <person name="Niazi F."/>
            <person name="Egholm M."/>
            <person name="Wing R.A."/>
        </authorList>
    </citation>
    <scope>NUCLEOTIDE SEQUENCE [LARGE SCALE GENOMIC DNA]</scope>
    <source>
        <strain evidence="1">cv. IRGC 105608</strain>
    </source>
</reference>
<name>A0A0D3HSU3_9ORYZ</name>
<dbReference type="PaxDb" id="65489-OBART12G06990.1"/>
<evidence type="ECO:0000313" key="1">
    <source>
        <dbReference type="EnsemblPlants" id="OBART12G06990.1"/>
    </source>
</evidence>
<dbReference type="EnsemblPlants" id="OBART12G06990.1">
    <property type="protein sequence ID" value="OBART12G06990.1"/>
    <property type="gene ID" value="OBART12G06990"/>
</dbReference>
<dbReference type="Proteomes" id="UP000026960">
    <property type="component" value="Chromosome 12"/>
</dbReference>
<evidence type="ECO:0000313" key="2">
    <source>
        <dbReference type="Proteomes" id="UP000026960"/>
    </source>
</evidence>